<dbReference type="PROSITE" id="PS00874">
    <property type="entry name" value="T2SP_F"/>
    <property type="match status" value="1"/>
</dbReference>
<dbReference type="Gene3D" id="1.20.81.30">
    <property type="entry name" value="Type II secretion system (T2SS), domain F"/>
    <property type="match status" value="2"/>
</dbReference>
<dbReference type="EMBL" id="PNYA01000002">
    <property type="protein sequence ID" value="PMS23271.1"/>
    <property type="molecule type" value="Genomic_DNA"/>
</dbReference>
<evidence type="ECO:0000313" key="13">
    <source>
        <dbReference type="Proteomes" id="UP000235616"/>
    </source>
</evidence>
<sequence length="361" mass="37590">MTDAHSAAIHASAHKPCKTSAREVTAFTRQLASLLGAGLALVQALDLIALSERRDAMPSVARALARRISNGEGFAAALAAYPAQFDRLYRELSAIGEATGSLALVLTRIVEHRDRASAQRGKLRSALAYPCAVMLLAAAVTAALLAFVVPTFRHVFDSFGAALPGPTRAVMAVSGFVVRWGPLIAAASAALLLAACRLVRHSPRARAALDRSLLSLPLAGPLVRAGAAARWSRALGTLLTAGIPLADALRALTRVTGNTVFDAASAQIEARLRRGERLAPAMRGVGCFPSTFVETIAVAEESSALDTMLLDCAALTEREVDEKLALAGACAEPLIVIVLGLAVGALVIALYLPVIELGNVV</sequence>
<evidence type="ECO:0000256" key="1">
    <source>
        <dbReference type="ARBA" id="ARBA00004429"/>
    </source>
</evidence>
<dbReference type="Pfam" id="PF00482">
    <property type="entry name" value="T2SSF"/>
    <property type="match status" value="2"/>
</dbReference>
<protein>
    <submittedName>
        <fullName evidence="12">Type II secretion system protein</fullName>
    </submittedName>
</protein>
<feature type="transmembrane region" description="Helical" evidence="10">
    <location>
        <begin position="127"/>
        <end position="149"/>
    </location>
</feature>
<proteinExistence type="inferred from homology"/>
<evidence type="ECO:0000256" key="8">
    <source>
        <dbReference type="ARBA" id="ARBA00023136"/>
    </source>
</evidence>
<feature type="transmembrane region" description="Helical" evidence="10">
    <location>
        <begin position="334"/>
        <end position="355"/>
    </location>
</feature>
<gene>
    <name evidence="12" type="ORF">C0Z18_03490</name>
</gene>
<evidence type="ECO:0000256" key="7">
    <source>
        <dbReference type="ARBA" id="ARBA00022989"/>
    </source>
</evidence>
<keyword evidence="8 10" id="KW-0472">Membrane</keyword>
<evidence type="ECO:0000256" key="9">
    <source>
        <dbReference type="RuleBase" id="RU003923"/>
    </source>
</evidence>
<reference evidence="12 13" key="1">
    <citation type="submission" date="2018-01" db="EMBL/GenBank/DDBJ databases">
        <title>Whole genome analyses suggest that Burkholderia sensu lato contains two further novel genera in the rhizoxinica-symbiotica group Mycetohabitans gen. nov., and Trinickia gen. nov.: implications for the evolution of diazotrophy and nodulation in the Burkholderiaceae.</title>
        <authorList>
            <person name="Estrada-de los Santos P."/>
            <person name="Palmer M."/>
            <person name="Chavez-Ramirez B."/>
            <person name="Beukes C."/>
            <person name="Steenkamp E.T."/>
            <person name="Hirsch A.M."/>
            <person name="Manyaka P."/>
            <person name="Maluk M."/>
            <person name="Lafos M."/>
            <person name="Crook M."/>
            <person name="Gross E."/>
            <person name="Simon M.F."/>
            <person name="Bueno dos Reis Junior F."/>
            <person name="Poole P.S."/>
            <person name="Venter S.N."/>
            <person name="James E.K."/>
        </authorList>
    </citation>
    <scope>NUCLEOTIDE SEQUENCE [LARGE SCALE GENOMIC DNA]</scope>
    <source>
        <strain evidence="12 13">GIMN1.004</strain>
    </source>
</reference>
<dbReference type="PANTHER" id="PTHR30012:SF7">
    <property type="entry name" value="PROTEIN TRANSPORT PROTEIN HOFC HOMOLOG"/>
    <property type="match status" value="1"/>
</dbReference>
<organism evidence="12 13">
    <name type="scientific">Trinickia dabaoshanensis</name>
    <dbReference type="NCBI Taxonomy" id="564714"/>
    <lineage>
        <taxon>Bacteria</taxon>
        <taxon>Pseudomonadati</taxon>
        <taxon>Pseudomonadota</taxon>
        <taxon>Betaproteobacteria</taxon>
        <taxon>Burkholderiales</taxon>
        <taxon>Burkholderiaceae</taxon>
        <taxon>Trinickia</taxon>
    </lineage>
</organism>
<feature type="transmembrane region" description="Helical" evidence="10">
    <location>
        <begin position="169"/>
        <end position="196"/>
    </location>
</feature>
<keyword evidence="6 9" id="KW-0812">Transmembrane</keyword>
<dbReference type="Proteomes" id="UP000235616">
    <property type="component" value="Unassembled WGS sequence"/>
</dbReference>
<evidence type="ECO:0000259" key="11">
    <source>
        <dbReference type="Pfam" id="PF00482"/>
    </source>
</evidence>
<dbReference type="PANTHER" id="PTHR30012">
    <property type="entry name" value="GENERAL SECRETION PATHWAY PROTEIN"/>
    <property type="match status" value="1"/>
</dbReference>
<accession>A0A2N7W1L2</accession>
<evidence type="ECO:0000313" key="12">
    <source>
        <dbReference type="EMBL" id="PMS23271.1"/>
    </source>
</evidence>
<feature type="domain" description="Type II secretion system protein GspF" evidence="11">
    <location>
        <begin position="27"/>
        <end position="150"/>
    </location>
</feature>
<keyword evidence="13" id="KW-1185">Reference proteome</keyword>
<feature type="domain" description="Type II secretion system protein GspF" evidence="11">
    <location>
        <begin position="231"/>
        <end position="353"/>
    </location>
</feature>
<comment type="subcellular location">
    <subcellularLocation>
        <location evidence="1 9">Cell inner membrane</location>
        <topology evidence="1 9">Multi-pass membrane protein</topology>
    </subcellularLocation>
</comment>
<evidence type="ECO:0000256" key="2">
    <source>
        <dbReference type="ARBA" id="ARBA00005745"/>
    </source>
</evidence>
<comment type="caution">
    <text evidence="12">The sequence shown here is derived from an EMBL/GenBank/DDBJ whole genome shotgun (WGS) entry which is preliminary data.</text>
</comment>
<name>A0A2N7W1L2_9BURK</name>
<evidence type="ECO:0000256" key="3">
    <source>
        <dbReference type="ARBA" id="ARBA00022448"/>
    </source>
</evidence>
<comment type="similarity">
    <text evidence="2 9">Belongs to the GSP F family.</text>
</comment>
<dbReference type="AlphaFoldDB" id="A0A2N7W1L2"/>
<dbReference type="GO" id="GO:0005886">
    <property type="term" value="C:plasma membrane"/>
    <property type="evidence" value="ECO:0007669"/>
    <property type="project" value="UniProtKB-SubCell"/>
</dbReference>
<dbReference type="RefSeq" id="WP_102643958.1">
    <property type="nucleotide sequence ID" value="NZ_PNYA01000002.1"/>
</dbReference>
<evidence type="ECO:0000256" key="10">
    <source>
        <dbReference type="SAM" id="Phobius"/>
    </source>
</evidence>
<dbReference type="InterPro" id="IPR003004">
    <property type="entry name" value="GspF/PilC"/>
</dbReference>
<dbReference type="OrthoDB" id="9805682at2"/>
<dbReference type="FunFam" id="1.20.81.30:FF:000001">
    <property type="entry name" value="Type II secretion system protein F"/>
    <property type="match status" value="1"/>
</dbReference>
<dbReference type="GO" id="GO:0015628">
    <property type="term" value="P:protein secretion by the type II secretion system"/>
    <property type="evidence" value="ECO:0007669"/>
    <property type="project" value="TreeGrafter"/>
</dbReference>
<dbReference type="InterPro" id="IPR018076">
    <property type="entry name" value="T2SS_GspF_dom"/>
</dbReference>
<dbReference type="InterPro" id="IPR001992">
    <property type="entry name" value="T2SS_GspF/T4SS_PilC_CS"/>
</dbReference>
<evidence type="ECO:0000256" key="5">
    <source>
        <dbReference type="ARBA" id="ARBA00022519"/>
    </source>
</evidence>
<keyword evidence="5" id="KW-0997">Cell inner membrane</keyword>
<keyword evidence="7 10" id="KW-1133">Transmembrane helix</keyword>
<dbReference type="PRINTS" id="PR00812">
    <property type="entry name" value="BCTERIALGSPF"/>
</dbReference>
<keyword evidence="4" id="KW-1003">Cell membrane</keyword>
<evidence type="ECO:0000256" key="6">
    <source>
        <dbReference type="ARBA" id="ARBA00022692"/>
    </source>
</evidence>
<evidence type="ECO:0000256" key="4">
    <source>
        <dbReference type="ARBA" id="ARBA00022475"/>
    </source>
</evidence>
<keyword evidence="3 9" id="KW-0813">Transport</keyword>
<dbReference type="InterPro" id="IPR042094">
    <property type="entry name" value="T2SS_GspF_sf"/>
</dbReference>